<dbReference type="Proteomes" id="UP000724874">
    <property type="component" value="Unassembled WGS sequence"/>
</dbReference>
<evidence type="ECO:0000313" key="2">
    <source>
        <dbReference type="Proteomes" id="UP000724874"/>
    </source>
</evidence>
<gene>
    <name evidence="1" type="ORF">CPB84DRAFT_1402314</name>
</gene>
<dbReference type="EMBL" id="JADNYJ010000076">
    <property type="protein sequence ID" value="KAF8890292.1"/>
    <property type="molecule type" value="Genomic_DNA"/>
</dbReference>
<evidence type="ECO:0000313" key="1">
    <source>
        <dbReference type="EMBL" id="KAF8890292.1"/>
    </source>
</evidence>
<keyword evidence="2" id="KW-1185">Reference proteome</keyword>
<sequence>MVSDYQEPLQNGLNLPQEIIDLFIISLQSLPEREARRALAACTLVSQSVGVPARKLLHSTIVLSASRGPLLRVPQRDLRYAFGQQILALEDLINRNSSFASLIRKIQVEGGSSRLNILSETNNVAKVFDSLRLHAKNLDSISIAAKSGSPFALSNAGERFLKSYVGLITAVKLRHLQFTHIMDLPSQFVCNCSSLISLELNSTWMTNEKGLGIPLPDSASSLIQLVELTHVPNILNFHTNRSNINLSQLQRFKTSISIPTEADIAWESMWEARLSIKSLEILLHTRKNNIFDNSSLDIGKLPKLHNLRLSIQTGTHRTFPPLEDVLSILDPPTHPTSLHSIEVLFEYSTTAPDALRIPPNSDADKAWSLLEISNLRLKHIHLKRVS</sequence>
<dbReference type="OrthoDB" id="2745898at2759"/>
<reference evidence="1" key="1">
    <citation type="submission" date="2020-11" db="EMBL/GenBank/DDBJ databases">
        <authorList>
            <consortium name="DOE Joint Genome Institute"/>
            <person name="Ahrendt S."/>
            <person name="Riley R."/>
            <person name="Andreopoulos W."/>
            <person name="LaButti K."/>
            <person name="Pangilinan J."/>
            <person name="Ruiz-duenas F.J."/>
            <person name="Barrasa J.M."/>
            <person name="Sanchez-Garcia M."/>
            <person name="Camarero S."/>
            <person name="Miyauchi S."/>
            <person name="Serrano A."/>
            <person name="Linde D."/>
            <person name="Babiker R."/>
            <person name="Drula E."/>
            <person name="Ayuso-Fernandez I."/>
            <person name="Pacheco R."/>
            <person name="Padilla G."/>
            <person name="Ferreira P."/>
            <person name="Barriuso J."/>
            <person name="Kellner H."/>
            <person name="Castanera R."/>
            <person name="Alfaro M."/>
            <person name="Ramirez L."/>
            <person name="Pisabarro A.G."/>
            <person name="Kuo A."/>
            <person name="Tritt A."/>
            <person name="Lipzen A."/>
            <person name="He G."/>
            <person name="Yan M."/>
            <person name="Ng V."/>
            <person name="Cullen D."/>
            <person name="Martin F."/>
            <person name="Rosso M.-N."/>
            <person name="Henrissat B."/>
            <person name="Hibbett D."/>
            <person name="Martinez A.T."/>
            <person name="Grigoriev I.V."/>
        </authorList>
    </citation>
    <scope>NUCLEOTIDE SEQUENCE</scope>
    <source>
        <strain evidence="1">AH 44721</strain>
    </source>
</reference>
<organism evidence="1 2">
    <name type="scientific">Gymnopilus junonius</name>
    <name type="common">Spectacular rustgill mushroom</name>
    <name type="synonym">Gymnopilus spectabilis subsp. junonius</name>
    <dbReference type="NCBI Taxonomy" id="109634"/>
    <lineage>
        <taxon>Eukaryota</taxon>
        <taxon>Fungi</taxon>
        <taxon>Dikarya</taxon>
        <taxon>Basidiomycota</taxon>
        <taxon>Agaricomycotina</taxon>
        <taxon>Agaricomycetes</taxon>
        <taxon>Agaricomycetidae</taxon>
        <taxon>Agaricales</taxon>
        <taxon>Agaricineae</taxon>
        <taxon>Hymenogastraceae</taxon>
        <taxon>Gymnopilus</taxon>
    </lineage>
</organism>
<name>A0A9P5NJF7_GYMJU</name>
<dbReference type="AlphaFoldDB" id="A0A9P5NJF7"/>
<protein>
    <submittedName>
        <fullName evidence="1">Uncharacterized protein</fullName>
    </submittedName>
</protein>
<comment type="caution">
    <text evidence="1">The sequence shown here is derived from an EMBL/GenBank/DDBJ whole genome shotgun (WGS) entry which is preliminary data.</text>
</comment>
<accession>A0A9P5NJF7</accession>
<proteinExistence type="predicted"/>